<dbReference type="Gene3D" id="1.10.720.160">
    <property type="match status" value="1"/>
</dbReference>
<dbReference type="SUPFAM" id="SSF53067">
    <property type="entry name" value="Actin-like ATPase domain"/>
    <property type="match status" value="2"/>
</dbReference>
<sequence length="282" mass="31751">MAAKRMIIVDSGATNATFTIIDKGTQQQVTTHGMSPYFIDAKGITKILEEELLPHIEKTPDSIFFYGAGCATPANKKIIKEGFKPLFKNTDIEIDTDLMGAAKGLCGNTKGVACILGTGSNSCVFNGKKITKNNPSPGFILADEGSGSYLGKRVLQYYIYKTFDDELLYKFNETYNLEYRQILDKIYRGEFPNKFLAGFTKFLSDNRGHFMIENILEDGISDFFTQHLFKYGETWTSPVHFTGSISWHFKDVLLELSQSYEIELGNIMQTPMEGLIAYHKKQ</sequence>
<dbReference type="InterPro" id="IPR043129">
    <property type="entry name" value="ATPase_NBD"/>
</dbReference>
<gene>
    <name evidence="1" type="ORF">O3P16_15740</name>
</gene>
<dbReference type="Gene3D" id="3.30.420.40">
    <property type="match status" value="2"/>
</dbReference>
<dbReference type="RefSeq" id="WP_407032599.1">
    <property type="nucleotide sequence ID" value="NZ_JAQGEF010000026.1"/>
</dbReference>
<keyword evidence="2" id="KW-1185">Reference proteome</keyword>
<dbReference type="CDD" id="cd24079">
    <property type="entry name" value="ASKHA_NBD_PG1100-like"/>
    <property type="match status" value="1"/>
</dbReference>
<dbReference type="EMBL" id="JAQGEF010000026">
    <property type="protein sequence ID" value="MDA3616269.1"/>
    <property type="molecule type" value="Genomic_DNA"/>
</dbReference>
<dbReference type="Proteomes" id="UP001210231">
    <property type="component" value="Unassembled WGS sequence"/>
</dbReference>
<organism evidence="1 2">
    <name type="scientific">Polluticaenibacter yanchengensis</name>
    <dbReference type="NCBI Taxonomy" id="3014562"/>
    <lineage>
        <taxon>Bacteria</taxon>
        <taxon>Pseudomonadati</taxon>
        <taxon>Bacteroidota</taxon>
        <taxon>Chitinophagia</taxon>
        <taxon>Chitinophagales</taxon>
        <taxon>Chitinophagaceae</taxon>
        <taxon>Polluticaenibacter</taxon>
    </lineage>
</organism>
<keyword evidence="1" id="KW-0808">Transferase</keyword>
<reference evidence="1 2" key="1">
    <citation type="submission" date="2022-12" db="EMBL/GenBank/DDBJ databases">
        <title>Chitinophagaceae gen. sp. nov., a new member of the family Chitinophagaceae, isolated from soil in a chemical factory.</title>
        <authorList>
            <person name="Ke Z."/>
        </authorList>
    </citation>
    <scope>NUCLEOTIDE SEQUENCE [LARGE SCALE GENOMIC DNA]</scope>
    <source>
        <strain evidence="1 2">LY-5</strain>
    </source>
</reference>
<name>A0ABT4UN58_9BACT</name>
<dbReference type="GO" id="GO:0016301">
    <property type="term" value="F:kinase activity"/>
    <property type="evidence" value="ECO:0007669"/>
    <property type="project" value="UniProtKB-KW"/>
</dbReference>
<accession>A0ABT4UN58</accession>
<protein>
    <submittedName>
        <fullName evidence="1">N-acetylglucosamine kinase</fullName>
    </submittedName>
</protein>
<evidence type="ECO:0000313" key="2">
    <source>
        <dbReference type="Proteomes" id="UP001210231"/>
    </source>
</evidence>
<keyword evidence="1" id="KW-0418">Kinase</keyword>
<proteinExistence type="predicted"/>
<evidence type="ECO:0000313" key="1">
    <source>
        <dbReference type="EMBL" id="MDA3616269.1"/>
    </source>
</evidence>
<comment type="caution">
    <text evidence="1">The sequence shown here is derived from an EMBL/GenBank/DDBJ whole genome shotgun (WGS) entry which is preliminary data.</text>
</comment>